<dbReference type="EMBL" id="VUNN01000021">
    <property type="protein sequence ID" value="MSU06969.1"/>
    <property type="molecule type" value="Genomic_DNA"/>
</dbReference>
<keyword evidence="4 6" id="KW-1133">Transmembrane helix</keyword>
<dbReference type="InterPro" id="IPR023353">
    <property type="entry name" value="LemA-like_dom_sf"/>
</dbReference>
<dbReference type="AlphaFoldDB" id="A0A7X2PDK1"/>
<keyword evidence="8" id="KW-1185">Reference proteome</keyword>
<comment type="similarity">
    <text evidence="2">Belongs to the LemA family.</text>
</comment>
<feature type="transmembrane region" description="Helical" evidence="6">
    <location>
        <begin position="6"/>
        <end position="25"/>
    </location>
</feature>
<proteinExistence type="inferred from homology"/>
<dbReference type="RefSeq" id="WP_154426274.1">
    <property type="nucleotide sequence ID" value="NZ_JAQYGB010000042.1"/>
</dbReference>
<dbReference type="PANTHER" id="PTHR34478">
    <property type="entry name" value="PROTEIN LEMA"/>
    <property type="match status" value="1"/>
</dbReference>
<name>A0A7X2PDK1_9SPIO</name>
<evidence type="ECO:0000313" key="7">
    <source>
        <dbReference type="EMBL" id="MSU06969.1"/>
    </source>
</evidence>
<dbReference type="Gene3D" id="1.20.1440.20">
    <property type="entry name" value="LemA-like domain"/>
    <property type="match status" value="1"/>
</dbReference>
<protein>
    <submittedName>
        <fullName evidence="7">LemA family protein</fullName>
    </submittedName>
</protein>
<dbReference type="SUPFAM" id="SSF140478">
    <property type="entry name" value="LemA-like"/>
    <property type="match status" value="1"/>
</dbReference>
<keyword evidence="3 6" id="KW-0812">Transmembrane</keyword>
<evidence type="ECO:0000256" key="1">
    <source>
        <dbReference type="ARBA" id="ARBA00004167"/>
    </source>
</evidence>
<evidence type="ECO:0000256" key="5">
    <source>
        <dbReference type="ARBA" id="ARBA00023136"/>
    </source>
</evidence>
<keyword evidence="5 6" id="KW-0472">Membrane</keyword>
<gene>
    <name evidence="7" type="ORF">FYJ80_09325</name>
</gene>
<dbReference type="Pfam" id="PF04011">
    <property type="entry name" value="LemA"/>
    <property type="match status" value="1"/>
</dbReference>
<dbReference type="Proteomes" id="UP000460549">
    <property type="component" value="Unassembled WGS sequence"/>
</dbReference>
<evidence type="ECO:0000313" key="8">
    <source>
        <dbReference type="Proteomes" id="UP000460549"/>
    </source>
</evidence>
<dbReference type="GO" id="GO:0016020">
    <property type="term" value="C:membrane"/>
    <property type="evidence" value="ECO:0007669"/>
    <property type="project" value="UniProtKB-SubCell"/>
</dbReference>
<dbReference type="InterPro" id="IPR007156">
    <property type="entry name" value="MamQ_LemA"/>
</dbReference>
<sequence>MTALIVIIAIIAIILIYFISVYNSFVKLRNQAEESSAGIDVHLKQRYDLIPNLVETVKGYAKHENETLEAVIKARNSAINATTMEAKDAANNALSGTLKSLFALSESYPELKANTNFLDLQKQLTEIEKGLLNARKYYNAIAKRLNEKVEMFPSNIVASMTGFKKLPYAEVEEAAKARVEVKF</sequence>
<comment type="subcellular location">
    <subcellularLocation>
        <location evidence="1">Membrane</location>
        <topology evidence="1">Single-pass membrane protein</topology>
    </subcellularLocation>
</comment>
<accession>A0A7X2PDK1</accession>
<comment type="caution">
    <text evidence="7">The sequence shown here is derived from an EMBL/GenBank/DDBJ whole genome shotgun (WGS) entry which is preliminary data.</text>
</comment>
<evidence type="ECO:0000256" key="3">
    <source>
        <dbReference type="ARBA" id="ARBA00022692"/>
    </source>
</evidence>
<evidence type="ECO:0000256" key="2">
    <source>
        <dbReference type="ARBA" id="ARBA00008854"/>
    </source>
</evidence>
<reference evidence="7 8" key="1">
    <citation type="submission" date="2019-08" db="EMBL/GenBank/DDBJ databases">
        <title>In-depth cultivation of the pig gut microbiome towards novel bacterial diversity and tailored functional studies.</title>
        <authorList>
            <person name="Wylensek D."/>
            <person name="Hitch T.C.A."/>
            <person name="Clavel T."/>
        </authorList>
    </citation>
    <scope>NUCLEOTIDE SEQUENCE [LARGE SCALE GENOMIC DNA]</scope>
    <source>
        <strain evidence="7 8">NM-380-WT-3C1</strain>
    </source>
</reference>
<evidence type="ECO:0000256" key="4">
    <source>
        <dbReference type="ARBA" id="ARBA00022989"/>
    </source>
</evidence>
<organism evidence="7 8">
    <name type="scientific">Bullifex porci</name>
    <dbReference type="NCBI Taxonomy" id="2606638"/>
    <lineage>
        <taxon>Bacteria</taxon>
        <taxon>Pseudomonadati</taxon>
        <taxon>Spirochaetota</taxon>
        <taxon>Spirochaetia</taxon>
        <taxon>Spirochaetales</taxon>
        <taxon>Spirochaetaceae</taxon>
        <taxon>Bullifex</taxon>
    </lineage>
</organism>
<dbReference type="PANTHER" id="PTHR34478:SF1">
    <property type="entry name" value="PROTEIN LEMA"/>
    <property type="match status" value="1"/>
</dbReference>
<evidence type="ECO:0000256" key="6">
    <source>
        <dbReference type="SAM" id="Phobius"/>
    </source>
</evidence>